<evidence type="ECO:0000256" key="7">
    <source>
        <dbReference type="SAM" id="MobiDB-lite"/>
    </source>
</evidence>
<dbReference type="SUPFAM" id="SSF53383">
    <property type="entry name" value="PLP-dependent transferases"/>
    <property type="match status" value="1"/>
</dbReference>
<keyword evidence="5 6" id="KW-0456">Lyase</keyword>
<organism evidence="8 9">
    <name type="scientific">Streptomyces thermocarboxydovorans</name>
    <dbReference type="NCBI Taxonomy" id="59298"/>
    <lineage>
        <taxon>Bacteria</taxon>
        <taxon>Bacillati</taxon>
        <taxon>Actinomycetota</taxon>
        <taxon>Actinomycetes</taxon>
        <taxon>Kitasatosporales</taxon>
        <taxon>Streptomycetaceae</taxon>
        <taxon>Streptomyces</taxon>
    </lineage>
</organism>
<dbReference type="Gene3D" id="3.90.1150.10">
    <property type="entry name" value="Aspartate Aminotransferase, domain 1"/>
    <property type="match status" value="1"/>
</dbReference>
<dbReference type="InterPro" id="IPR015422">
    <property type="entry name" value="PyrdxlP-dep_Trfase_small"/>
</dbReference>
<dbReference type="EMBL" id="BAAAGU010000095">
    <property type="protein sequence ID" value="GAA0670624.1"/>
    <property type="molecule type" value="Genomic_DNA"/>
</dbReference>
<reference evidence="8 9" key="1">
    <citation type="journal article" date="2019" name="Int. J. Syst. Evol. Microbiol.">
        <title>The Global Catalogue of Microorganisms (GCM) 10K type strain sequencing project: providing services to taxonomists for standard genome sequencing and annotation.</title>
        <authorList>
            <consortium name="The Broad Institute Genomics Platform"/>
            <consortium name="The Broad Institute Genome Sequencing Center for Infectious Disease"/>
            <person name="Wu L."/>
            <person name="Ma J."/>
        </authorList>
    </citation>
    <scope>NUCLEOTIDE SEQUENCE [LARGE SCALE GENOMIC DNA]</scope>
    <source>
        <strain evidence="8 9">JCM 10367</strain>
    </source>
</reference>
<evidence type="ECO:0000313" key="9">
    <source>
        <dbReference type="Proteomes" id="UP001500724"/>
    </source>
</evidence>
<feature type="region of interest" description="Disordered" evidence="7">
    <location>
        <begin position="495"/>
        <end position="517"/>
    </location>
</feature>
<keyword evidence="4 6" id="KW-0663">Pyridoxal phosphate</keyword>
<proteinExistence type="inferred from homology"/>
<keyword evidence="3" id="KW-0210">Decarboxylase</keyword>
<evidence type="ECO:0000256" key="2">
    <source>
        <dbReference type="ARBA" id="ARBA00009533"/>
    </source>
</evidence>
<dbReference type="PANTHER" id="PTHR45677:SF8">
    <property type="entry name" value="CYSTEINE SULFINIC ACID DECARBOXYLASE"/>
    <property type="match status" value="1"/>
</dbReference>
<evidence type="ECO:0000256" key="3">
    <source>
        <dbReference type="ARBA" id="ARBA00022793"/>
    </source>
</evidence>
<dbReference type="InterPro" id="IPR015424">
    <property type="entry name" value="PyrdxlP-dep_Trfase"/>
</dbReference>
<dbReference type="Gene3D" id="3.40.640.10">
    <property type="entry name" value="Type I PLP-dependent aspartate aminotransferase-like (Major domain)"/>
    <property type="match status" value="1"/>
</dbReference>
<keyword evidence="8" id="KW-0032">Aminotransferase</keyword>
<evidence type="ECO:0000313" key="8">
    <source>
        <dbReference type="EMBL" id="GAA0670624.1"/>
    </source>
</evidence>
<keyword evidence="8" id="KW-0808">Transferase</keyword>
<protein>
    <submittedName>
        <fullName evidence="8">Aminotransferase class V-fold PLP-dependent enzyme</fullName>
    </submittedName>
</protein>
<dbReference type="RefSeq" id="WP_344007401.1">
    <property type="nucleotide sequence ID" value="NZ_BAAAGU010000095.1"/>
</dbReference>
<comment type="cofactor">
    <cofactor evidence="1 6">
        <name>pyridoxal 5'-phosphate</name>
        <dbReference type="ChEBI" id="CHEBI:597326"/>
    </cofactor>
</comment>
<name>A0ABN1HWC7_9ACTN</name>
<evidence type="ECO:0000256" key="6">
    <source>
        <dbReference type="RuleBase" id="RU000382"/>
    </source>
</evidence>
<dbReference type="PANTHER" id="PTHR45677">
    <property type="entry name" value="GLUTAMATE DECARBOXYLASE-RELATED"/>
    <property type="match status" value="1"/>
</dbReference>
<keyword evidence="9" id="KW-1185">Reference proteome</keyword>
<gene>
    <name evidence="8" type="ORF">GCM10009535_57990</name>
</gene>
<dbReference type="InterPro" id="IPR002129">
    <property type="entry name" value="PyrdxlP-dep_de-COase"/>
</dbReference>
<dbReference type="Pfam" id="PF00282">
    <property type="entry name" value="Pyridoxal_deC"/>
    <property type="match status" value="1"/>
</dbReference>
<accession>A0ABN1HWC7</accession>
<dbReference type="GO" id="GO:0008483">
    <property type="term" value="F:transaminase activity"/>
    <property type="evidence" value="ECO:0007669"/>
    <property type="project" value="UniProtKB-KW"/>
</dbReference>
<dbReference type="Proteomes" id="UP001500724">
    <property type="component" value="Unassembled WGS sequence"/>
</dbReference>
<evidence type="ECO:0000256" key="4">
    <source>
        <dbReference type="ARBA" id="ARBA00022898"/>
    </source>
</evidence>
<comment type="similarity">
    <text evidence="2 6">Belongs to the group II decarboxylase family.</text>
</comment>
<sequence>MIHTGRNTALAGRQEDAEELRTLVDLALGALRDASTKRTGPVAAGGPGAAASALGRVLDGGGFLTERPEPERLTELFEAYAAGAVDLTHPAAVSRMQCAPTAAAVAAELLAAALNQSLHAWESGPFALELERRLIAEMASWAGFGARASGTLTPGGSISNLMGLLAAREHALRRHGDVTRSGLTGLPVVPRILCSAAAHFSIARAAGFLGLGRDAVVTVPVDERGRMRVAEARRILDGLTSDEVPLAIVATAGTTDHGSFDPLPELADLAAERGIWLHVDAAYGIGALFSPSLAPLLDGLDRADSLAFDLHKFGWSPASSSVLLVRDAQHLRCLDQQAVYLNPSDDEAAGLTSLLSTSMQTTRRSDAFKMAASLLTLGREGMGAWVDRCHALARHAAARIAARPDLELLAEPVLSTVIFRCSPPAEGVPDPNAWNAAVRRTLLTRGRALLARTKVTGTDGEPRVHLKLVFLNPGTTEADVDELLADVAAVARELAAADREPGTDHDRPPADDRLMAS</sequence>
<comment type="caution">
    <text evidence="8">The sequence shown here is derived from an EMBL/GenBank/DDBJ whole genome shotgun (WGS) entry which is preliminary data.</text>
</comment>
<dbReference type="InterPro" id="IPR015421">
    <property type="entry name" value="PyrdxlP-dep_Trfase_major"/>
</dbReference>
<evidence type="ECO:0000256" key="1">
    <source>
        <dbReference type="ARBA" id="ARBA00001933"/>
    </source>
</evidence>
<evidence type="ECO:0000256" key="5">
    <source>
        <dbReference type="ARBA" id="ARBA00023239"/>
    </source>
</evidence>